<dbReference type="EMBL" id="CP021377">
    <property type="protein sequence ID" value="ART82366.1"/>
    <property type="molecule type" value="Genomic_DNA"/>
</dbReference>
<dbReference type="RefSeq" id="WP_087035728.1">
    <property type="nucleotide sequence ID" value="NZ_CP021377.1"/>
</dbReference>
<proteinExistence type="predicted"/>
<dbReference type="Pfam" id="PF12321">
    <property type="entry name" value="DUF3634"/>
    <property type="match status" value="1"/>
</dbReference>
<evidence type="ECO:0000313" key="2">
    <source>
        <dbReference type="Proteomes" id="UP000243937"/>
    </source>
</evidence>
<gene>
    <name evidence="1" type="ORF">CBP31_06815</name>
</gene>
<dbReference type="AlphaFoldDB" id="A0A1Y0D5B2"/>
<accession>A0A1Y0D5B2</accession>
<dbReference type="OrthoDB" id="5600774at2"/>
<protein>
    <recommendedName>
        <fullName evidence="3">DUF3634 domain-containing protein</fullName>
    </recommendedName>
</protein>
<sequence length="112" mass="13023">MFNSILLIAVTLFALLYVLRRRQESFRIRLQDAEVKVISGQPPQALLLLCRQLTKDLRTVKGSIRGLKKGEHIVLICSHSIPIVYRRDIYLFWQQQPRSVKTRLSDLPVPLK</sequence>
<dbReference type="InterPro" id="IPR022090">
    <property type="entry name" value="DUF3634"/>
</dbReference>
<evidence type="ECO:0008006" key="3">
    <source>
        <dbReference type="Google" id="ProtNLM"/>
    </source>
</evidence>
<keyword evidence="2" id="KW-1185">Reference proteome</keyword>
<reference evidence="1 2" key="1">
    <citation type="journal article" date="2014" name="Int. J. Syst. Evol. Microbiol.">
        <title>Oceanisphaera profunda sp. nov., a marine bacterium isolated from deep-sea sediment, and emended description of the genus Oceanisphaera.</title>
        <authorList>
            <person name="Xu Z."/>
            <person name="Zhang X.Y."/>
            <person name="Su H.N."/>
            <person name="Yu Z.C."/>
            <person name="Liu C."/>
            <person name="Li H."/>
            <person name="Chen X.L."/>
            <person name="Song X.Y."/>
            <person name="Xie B.B."/>
            <person name="Qin Q.L."/>
            <person name="Zhou B.C."/>
            <person name="Shi M."/>
            <person name="Huang Y."/>
            <person name="Zhang Y.Z."/>
        </authorList>
    </citation>
    <scope>NUCLEOTIDE SEQUENCE [LARGE SCALE GENOMIC DNA]</scope>
    <source>
        <strain evidence="1 2">SM1222</strain>
    </source>
</reference>
<dbReference type="KEGG" id="opf:CBP31_06815"/>
<dbReference type="Proteomes" id="UP000243937">
    <property type="component" value="Chromosome"/>
</dbReference>
<name>A0A1Y0D5B2_9GAMM</name>
<evidence type="ECO:0000313" key="1">
    <source>
        <dbReference type="EMBL" id="ART82366.1"/>
    </source>
</evidence>
<organism evidence="1 2">
    <name type="scientific">Oceanisphaera profunda</name>
    <dbReference type="NCBI Taxonomy" id="1416627"/>
    <lineage>
        <taxon>Bacteria</taxon>
        <taxon>Pseudomonadati</taxon>
        <taxon>Pseudomonadota</taxon>
        <taxon>Gammaproteobacteria</taxon>
        <taxon>Aeromonadales</taxon>
        <taxon>Aeromonadaceae</taxon>
        <taxon>Oceanisphaera</taxon>
    </lineage>
</organism>